<feature type="compositionally biased region" description="Basic and acidic residues" evidence="2">
    <location>
        <begin position="62"/>
        <end position="71"/>
    </location>
</feature>
<name>A0ABU4SCU0_9GAMM</name>
<dbReference type="Proteomes" id="UP001271890">
    <property type="component" value="Unassembled WGS sequence"/>
</dbReference>
<feature type="coiled-coil region" evidence="1">
    <location>
        <begin position="101"/>
        <end position="139"/>
    </location>
</feature>
<dbReference type="InterPro" id="IPR003458">
    <property type="entry name" value="Phage_T4_Gp38_tail_assem"/>
</dbReference>
<proteinExistence type="predicted"/>
<dbReference type="PANTHER" id="PTHR34413:SF2">
    <property type="entry name" value="PROPHAGE TAIL FIBER ASSEMBLY PROTEIN HOMOLOG TFAE-RELATED"/>
    <property type="match status" value="1"/>
</dbReference>
<comment type="caution">
    <text evidence="3">The sequence shown here is derived from an EMBL/GenBank/DDBJ whole genome shotgun (WGS) entry which is preliminary data.</text>
</comment>
<dbReference type="InterPro" id="IPR051220">
    <property type="entry name" value="TFA_Chaperone"/>
</dbReference>
<dbReference type="Pfam" id="PF02413">
    <property type="entry name" value="Caudo_TAP"/>
    <property type="match status" value="1"/>
</dbReference>
<organism evidence="3 4">
    <name type="scientific">Xenorhabdus santafensis</name>
    <dbReference type="NCBI Taxonomy" id="2582833"/>
    <lineage>
        <taxon>Bacteria</taxon>
        <taxon>Pseudomonadati</taxon>
        <taxon>Pseudomonadota</taxon>
        <taxon>Gammaproteobacteria</taxon>
        <taxon>Enterobacterales</taxon>
        <taxon>Morganellaceae</taxon>
        <taxon>Xenorhabdus</taxon>
    </lineage>
</organism>
<accession>A0ABU4SCU0</accession>
<evidence type="ECO:0000256" key="1">
    <source>
        <dbReference type="SAM" id="Coils"/>
    </source>
</evidence>
<evidence type="ECO:0000256" key="2">
    <source>
        <dbReference type="SAM" id="MobiDB-lite"/>
    </source>
</evidence>
<evidence type="ECO:0000313" key="3">
    <source>
        <dbReference type="EMBL" id="MDX7988625.1"/>
    </source>
</evidence>
<dbReference type="EMBL" id="VCDN01000061">
    <property type="protein sequence ID" value="MDX7988625.1"/>
    <property type="molecule type" value="Genomic_DNA"/>
</dbReference>
<keyword evidence="4" id="KW-1185">Reference proteome</keyword>
<keyword evidence="1" id="KW-0175">Coiled coil</keyword>
<dbReference type="PANTHER" id="PTHR34413">
    <property type="entry name" value="PROPHAGE TAIL FIBER ASSEMBLY PROTEIN HOMOLOG TFAE-RELATED-RELATED"/>
    <property type="match status" value="1"/>
</dbReference>
<evidence type="ECO:0000313" key="4">
    <source>
        <dbReference type="Proteomes" id="UP001271890"/>
    </source>
</evidence>
<gene>
    <name evidence="3" type="ORF">FE392_15000</name>
</gene>
<feature type="region of interest" description="Disordered" evidence="2">
    <location>
        <begin position="62"/>
        <end position="82"/>
    </location>
</feature>
<reference evidence="4" key="1">
    <citation type="journal article" date="2024" name="Toxins">
        <title>Genome Sequence Analysis of Native Xenorhabdus Strains Isolated from Entomopathogenic Nematodes in Argentina.</title>
        <authorList>
            <person name="Palma L."/>
            <person name="Frizzo L."/>
            <person name="Kaiser S."/>
            <person name="Berry C."/>
            <person name="Caballero P."/>
            <person name="Bode H.B."/>
            <person name="Del Valle E.E."/>
        </authorList>
    </citation>
    <scope>NUCLEOTIDE SEQUENCE [LARGE SCALE GENOMIC DNA]</scope>
    <source>
        <strain evidence="4">12</strain>
    </source>
</reference>
<sequence length="176" mass="20169">MTREFTGASVEYLMPAVSLPADAYPDAPELPTSQDIAVCRSADQRCWESVPDHRGKTAYDTRTRQKQDITEQGKLPDTLTFQPPGTDFDNWDGQQWVTDTAAQHQHAVQQAENQRQSRLQEAERHIAMLERKNRLKMANKRDIELLREWEIYSVRLSEADCTAAPDIVWPETPQST</sequence>
<protein>
    <submittedName>
        <fullName evidence="3">Tail fiber assembly protein</fullName>
    </submittedName>
</protein>